<dbReference type="AlphaFoldDB" id="A0A9Q3BEN8"/>
<proteinExistence type="predicted"/>
<evidence type="ECO:0000313" key="1">
    <source>
        <dbReference type="EMBL" id="MBW0463560.1"/>
    </source>
</evidence>
<reference evidence="1" key="1">
    <citation type="submission" date="2021-03" db="EMBL/GenBank/DDBJ databases">
        <title>Draft genome sequence of rust myrtle Austropuccinia psidii MF-1, a brazilian biotype.</title>
        <authorList>
            <person name="Quecine M.C."/>
            <person name="Pachon D.M.R."/>
            <person name="Bonatelli M.L."/>
            <person name="Correr F.H."/>
            <person name="Franceschini L.M."/>
            <person name="Leite T.F."/>
            <person name="Margarido G.R.A."/>
            <person name="Almeida C.A."/>
            <person name="Ferrarezi J.A."/>
            <person name="Labate C.A."/>
        </authorList>
    </citation>
    <scope>NUCLEOTIDE SEQUENCE</scope>
    <source>
        <strain evidence="1">MF-1</strain>
    </source>
</reference>
<accession>A0A9Q3BEN8</accession>
<sequence>MEDSRVSTSYQWLSITFNTLIKIPEAERPELLLRNRSRILPILVQELVYGIKAEGVGNSSQPVDRENKILVPEKTQEILKIWKPIPCKGKVQKIKAWLKTRGLF</sequence>
<evidence type="ECO:0000313" key="2">
    <source>
        <dbReference type="Proteomes" id="UP000765509"/>
    </source>
</evidence>
<keyword evidence="2" id="KW-1185">Reference proteome</keyword>
<dbReference type="Proteomes" id="UP000765509">
    <property type="component" value="Unassembled WGS sequence"/>
</dbReference>
<protein>
    <submittedName>
        <fullName evidence="1">Uncharacterized protein</fullName>
    </submittedName>
</protein>
<organism evidence="1 2">
    <name type="scientific">Austropuccinia psidii MF-1</name>
    <dbReference type="NCBI Taxonomy" id="1389203"/>
    <lineage>
        <taxon>Eukaryota</taxon>
        <taxon>Fungi</taxon>
        <taxon>Dikarya</taxon>
        <taxon>Basidiomycota</taxon>
        <taxon>Pucciniomycotina</taxon>
        <taxon>Pucciniomycetes</taxon>
        <taxon>Pucciniales</taxon>
        <taxon>Sphaerophragmiaceae</taxon>
        <taxon>Austropuccinia</taxon>
    </lineage>
</organism>
<name>A0A9Q3BEN8_9BASI</name>
<dbReference type="EMBL" id="AVOT02000584">
    <property type="protein sequence ID" value="MBW0463560.1"/>
    <property type="molecule type" value="Genomic_DNA"/>
</dbReference>
<gene>
    <name evidence="1" type="ORF">O181_003275</name>
</gene>
<comment type="caution">
    <text evidence="1">The sequence shown here is derived from an EMBL/GenBank/DDBJ whole genome shotgun (WGS) entry which is preliminary data.</text>
</comment>